<evidence type="ECO:0000313" key="2">
    <source>
        <dbReference type="EMBL" id="EDX17098.1"/>
    </source>
</evidence>
<gene>
    <name evidence="2" type="primary">Dsim\GD17980</name>
    <name evidence="2" type="ORF">Dsim_GD17980</name>
</gene>
<protein>
    <submittedName>
        <fullName evidence="2">GD17980</fullName>
    </submittedName>
</protein>
<evidence type="ECO:0000256" key="1">
    <source>
        <dbReference type="SAM" id="Phobius"/>
    </source>
</evidence>
<proteinExistence type="predicted"/>
<dbReference type="AlphaFoldDB" id="B4R4Q1"/>
<accession>B4R4Q1</accession>
<keyword evidence="3" id="KW-1185">Reference proteome</keyword>
<feature type="transmembrane region" description="Helical" evidence="1">
    <location>
        <begin position="38"/>
        <end position="63"/>
    </location>
</feature>
<reference evidence="2 3" key="1">
    <citation type="journal article" date="2007" name="Nature">
        <title>Evolution of genes and genomes on the Drosophila phylogeny.</title>
        <authorList>
            <consortium name="Drosophila 12 Genomes Consortium"/>
            <person name="Clark A.G."/>
            <person name="Eisen M.B."/>
            <person name="Smith D.R."/>
            <person name="Bergman C.M."/>
            <person name="Oliver B."/>
            <person name="Markow T.A."/>
            <person name="Kaufman T.C."/>
            <person name="Kellis M."/>
            <person name="Gelbart W."/>
            <person name="Iyer V.N."/>
            <person name="Pollard D.A."/>
            <person name="Sackton T.B."/>
            <person name="Larracuente A.M."/>
            <person name="Singh N.D."/>
            <person name="Abad J.P."/>
            <person name="Abt D.N."/>
            <person name="Adryan B."/>
            <person name="Aguade M."/>
            <person name="Akashi H."/>
            <person name="Anderson W.W."/>
            <person name="Aquadro C.F."/>
            <person name="Ardell D.H."/>
            <person name="Arguello R."/>
            <person name="Artieri C.G."/>
            <person name="Barbash D.A."/>
            <person name="Barker D."/>
            <person name="Barsanti P."/>
            <person name="Batterham P."/>
            <person name="Batzoglou S."/>
            <person name="Begun D."/>
            <person name="Bhutkar A."/>
            <person name="Blanco E."/>
            <person name="Bosak S.A."/>
            <person name="Bradley R.K."/>
            <person name="Brand A.D."/>
            <person name="Brent M.R."/>
            <person name="Brooks A.N."/>
            <person name="Brown R.H."/>
            <person name="Butlin R.K."/>
            <person name="Caggese C."/>
            <person name="Calvi B.R."/>
            <person name="Bernardo de Carvalho A."/>
            <person name="Caspi A."/>
            <person name="Castrezana S."/>
            <person name="Celniker S.E."/>
            <person name="Chang J.L."/>
            <person name="Chapple C."/>
            <person name="Chatterji S."/>
            <person name="Chinwalla A."/>
            <person name="Civetta A."/>
            <person name="Clifton S.W."/>
            <person name="Comeron J.M."/>
            <person name="Costello J.C."/>
            <person name="Coyne J.A."/>
            <person name="Daub J."/>
            <person name="David R.G."/>
            <person name="Delcher A.L."/>
            <person name="Delehaunty K."/>
            <person name="Do C.B."/>
            <person name="Ebling H."/>
            <person name="Edwards K."/>
            <person name="Eickbush T."/>
            <person name="Evans J.D."/>
            <person name="Filipski A."/>
            <person name="Findeiss S."/>
            <person name="Freyhult E."/>
            <person name="Fulton L."/>
            <person name="Fulton R."/>
            <person name="Garcia A.C."/>
            <person name="Gardiner A."/>
            <person name="Garfield D.A."/>
            <person name="Garvin B.E."/>
            <person name="Gibson G."/>
            <person name="Gilbert D."/>
            <person name="Gnerre S."/>
            <person name="Godfrey J."/>
            <person name="Good R."/>
            <person name="Gotea V."/>
            <person name="Gravely B."/>
            <person name="Greenberg A.J."/>
            <person name="Griffiths-Jones S."/>
            <person name="Gross S."/>
            <person name="Guigo R."/>
            <person name="Gustafson E.A."/>
            <person name="Haerty W."/>
            <person name="Hahn M.W."/>
            <person name="Halligan D.L."/>
            <person name="Halpern A.L."/>
            <person name="Halter G.M."/>
            <person name="Han M.V."/>
            <person name="Heger A."/>
            <person name="Hillier L."/>
            <person name="Hinrichs A.S."/>
            <person name="Holmes I."/>
            <person name="Hoskins R.A."/>
            <person name="Hubisz M.J."/>
            <person name="Hultmark D."/>
            <person name="Huntley M.A."/>
            <person name="Jaffe D.B."/>
            <person name="Jagadeeshan S."/>
            <person name="Jeck W.R."/>
            <person name="Johnson J."/>
            <person name="Jones C.D."/>
            <person name="Jordan W.C."/>
            <person name="Karpen G.H."/>
            <person name="Kataoka E."/>
            <person name="Keightley P.D."/>
            <person name="Kheradpour P."/>
            <person name="Kirkness E.F."/>
            <person name="Koerich L.B."/>
            <person name="Kristiansen K."/>
            <person name="Kudrna D."/>
            <person name="Kulathinal R.J."/>
            <person name="Kumar S."/>
            <person name="Kwok R."/>
            <person name="Lander E."/>
            <person name="Langley C.H."/>
            <person name="Lapoint R."/>
            <person name="Lazzaro B.P."/>
            <person name="Lee S.J."/>
            <person name="Levesque L."/>
            <person name="Li R."/>
            <person name="Lin C.F."/>
            <person name="Lin M.F."/>
            <person name="Lindblad-Toh K."/>
            <person name="Llopart A."/>
            <person name="Long M."/>
            <person name="Low L."/>
            <person name="Lozovsky E."/>
            <person name="Lu J."/>
            <person name="Luo M."/>
            <person name="Machado C.A."/>
            <person name="Makalowski W."/>
            <person name="Marzo M."/>
            <person name="Matsuda M."/>
            <person name="Matzkin L."/>
            <person name="McAllister B."/>
            <person name="McBride C.S."/>
            <person name="McKernan B."/>
            <person name="McKernan K."/>
            <person name="Mendez-Lago M."/>
            <person name="Minx P."/>
            <person name="Mollenhauer M.U."/>
            <person name="Montooth K."/>
            <person name="Mount S.M."/>
            <person name="Mu X."/>
            <person name="Myers E."/>
            <person name="Negre B."/>
            <person name="Newfeld S."/>
            <person name="Nielsen R."/>
            <person name="Noor M.A."/>
            <person name="O'Grady P."/>
            <person name="Pachter L."/>
            <person name="Papaceit M."/>
            <person name="Parisi M.J."/>
            <person name="Parisi M."/>
            <person name="Parts L."/>
            <person name="Pedersen J.S."/>
            <person name="Pesole G."/>
            <person name="Phillippy A.M."/>
            <person name="Ponting C.P."/>
            <person name="Pop M."/>
            <person name="Porcelli D."/>
            <person name="Powell J.R."/>
            <person name="Prohaska S."/>
            <person name="Pruitt K."/>
            <person name="Puig M."/>
            <person name="Quesneville H."/>
            <person name="Ram K.R."/>
            <person name="Rand D."/>
            <person name="Rasmussen M.D."/>
            <person name="Reed L.K."/>
            <person name="Reenan R."/>
            <person name="Reily A."/>
            <person name="Remington K.A."/>
            <person name="Rieger T.T."/>
            <person name="Ritchie M.G."/>
            <person name="Robin C."/>
            <person name="Rogers Y.H."/>
            <person name="Rohde C."/>
            <person name="Rozas J."/>
            <person name="Rubenfield M.J."/>
            <person name="Ruiz A."/>
            <person name="Russo S."/>
            <person name="Salzberg S.L."/>
            <person name="Sanchez-Gracia A."/>
            <person name="Saranga D.J."/>
            <person name="Sato H."/>
            <person name="Schaeffer S.W."/>
            <person name="Schatz M.C."/>
            <person name="Schlenke T."/>
            <person name="Schwartz R."/>
            <person name="Segarra C."/>
            <person name="Singh R.S."/>
            <person name="Sirot L."/>
            <person name="Sirota M."/>
            <person name="Sisneros N.B."/>
            <person name="Smith C.D."/>
            <person name="Smith T.F."/>
            <person name="Spieth J."/>
            <person name="Stage D.E."/>
            <person name="Stark A."/>
            <person name="Stephan W."/>
            <person name="Strausberg R.L."/>
            <person name="Strempel S."/>
            <person name="Sturgill D."/>
            <person name="Sutton G."/>
            <person name="Sutton G.G."/>
            <person name="Tao W."/>
            <person name="Teichmann S."/>
            <person name="Tobari Y.N."/>
            <person name="Tomimura Y."/>
            <person name="Tsolas J.M."/>
            <person name="Valente V.L."/>
            <person name="Venter E."/>
            <person name="Venter J.C."/>
            <person name="Vicario S."/>
            <person name="Vieira F.G."/>
            <person name="Vilella A.J."/>
            <person name="Villasante A."/>
            <person name="Walenz B."/>
            <person name="Wang J."/>
            <person name="Wasserman M."/>
            <person name="Watts T."/>
            <person name="Wilson D."/>
            <person name="Wilson R.K."/>
            <person name="Wing R.A."/>
            <person name="Wolfner M.F."/>
            <person name="Wong A."/>
            <person name="Wong G.K."/>
            <person name="Wu C.I."/>
            <person name="Wu G."/>
            <person name="Yamamoto D."/>
            <person name="Yang H.P."/>
            <person name="Yang S.P."/>
            <person name="Yorke J.A."/>
            <person name="Yoshida K."/>
            <person name="Zdobnov E."/>
            <person name="Zhang P."/>
            <person name="Zhang Y."/>
            <person name="Zimin A.V."/>
            <person name="Baldwin J."/>
            <person name="Abdouelleil A."/>
            <person name="Abdulkadir J."/>
            <person name="Abebe A."/>
            <person name="Abera B."/>
            <person name="Abreu J."/>
            <person name="Acer S.C."/>
            <person name="Aftuck L."/>
            <person name="Alexander A."/>
            <person name="An P."/>
            <person name="Anderson E."/>
            <person name="Anderson S."/>
            <person name="Arachi H."/>
            <person name="Azer M."/>
            <person name="Bachantsang P."/>
            <person name="Barry A."/>
            <person name="Bayul T."/>
            <person name="Berlin A."/>
            <person name="Bessette D."/>
            <person name="Bloom T."/>
            <person name="Blye J."/>
            <person name="Boguslavskiy L."/>
            <person name="Bonnet C."/>
            <person name="Boukhgalter B."/>
            <person name="Bourzgui I."/>
            <person name="Brown A."/>
            <person name="Cahill P."/>
            <person name="Channer S."/>
            <person name="Cheshatsang Y."/>
            <person name="Chuda L."/>
            <person name="Citroen M."/>
            <person name="Collymore A."/>
            <person name="Cooke P."/>
            <person name="Costello M."/>
            <person name="D'Aco K."/>
            <person name="Daza R."/>
            <person name="De Haan G."/>
            <person name="DeGray S."/>
            <person name="DeMaso C."/>
            <person name="Dhargay N."/>
            <person name="Dooley K."/>
            <person name="Dooley E."/>
            <person name="Doricent M."/>
            <person name="Dorje P."/>
            <person name="Dorjee K."/>
            <person name="Dupes A."/>
            <person name="Elong R."/>
            <person name="Falk J."/>
            <person name="Farina A."/>
            <person name="Faro S."/>
            <person name="Ferguson D."/>
            <person name="Fisher S."/>
            <person name="Foley C.D."/>
            <person name="Franke A."/>
            <person name="Friedrich D."/>
            <person name="Gadbois L."/>
            <person name="Gearin G."/>
            <person name="Gearin C.R."/>
            <person name="Giannoukos G."/>
            <person name="Goode T."/>
            <person name="Graham J."/>
            <person name="Grandbois E."/>
            <person name="Grewal S."/>
            <person name="Gyaltsen K."/>
            <person name="Hafez N."/>
            <person name="Hagos B."/>
            <person name="Hall J."/>
            <person name="Henson C."/>
            <person name="Hollinger A."/>
            <person name="Honan T."/>
            <person name="Huard M.D."/>
            <person name="Hughes L."/>
            <person name="Hurhula B."/>
            <person name="Husby M.E."/>
            <person name="Kamat A."/>
            <person name="Kanga B."/>
            <person name="Kashin S."/>
            <person name="Khazanovich D."/>
            <person name="Kisner P."/>
            <person name="Lance K."/>
            <person name="Lara M."/>
            <person name="Lee W."/>
            <person name="Lennon N."/>
            <person name="Letendre F."/>
            <person name="LeVine R."/>
            <person name="Lipovsky A."/>
            <person name="Liu X."/>
            <person name="Liu J."/>
            <person name="Liu S."/>
            <person name="Lokyitsang T."/>
            <person name="Lokyitsang Y."/>
            <person name="Lubonja R."/>
            <person name="Lui A."/>
            <person name="MacDonald P."/>
            <person name="Magnisalis V."/>
            <person name="Maru K."/>
            <person name="Matthews C."/>
            <person name="McCusker W."/>
            <person name="McDonough S."/>
            <person name="Mehta T."/>
            <person name="Meldrim J."/>
            <person name="Meneus L."/>
            <person name="Mihai O."/>
            <person name="Mihalev A."/>
            <person name="Mihova T."/>
            <person name="Mittelman R."/>
            <person name="Mlenga V."/>
            <person name="Montmayeur A."/>
            <person name="Mulrain L."/>
            <person name="Navidi A."/>
            <person name="Naylor J."/>
            <person name="Negash T."/>
            <person name="Nguyen T."/>
            <person name="Nguyen N."/>
            <person name="Nicol R."/>
            <person name="Norbu C."/>
            <person name="Norbu N."/>
            <person name="Novod N."/>
            <person name="O'Neill B."/>
            <person name="Osman S."/>
            <person name="Markiewicz E."/>
            <person name="Oyono O.L."/>
            <person name="Patti C."/>
            <person name="Phunkhang P."/>
            <person name="Pierre F."/>
            <person name="Priest M."/>
            <person name="Raghuraman S."/>
            <person name="Rege F."/>
            <person name="Reyes R."/>
            <person name="Rise C."/>
            <person name="Rogov P."/>
            <person name="Ross K."/>
            <person name="Ryan E."/>
            <person name="Settipalli S."/>
            <person name="Shea T."/>
            <person name="Sherpa N."/>
            <person name="Shi L."/>
            <person name="Shih D."/>
            <person name="Sparrow T."/>
            <person name="Spaulding J."/>
            <person name="Stalker J."/>
            <person name="Stange-Thomann N."/>
            <person name="Stavropoulos S."/>
            <person name="Stone C."/>
            <person name="Strader C."/>
            <person name="Tesfaye S."/>
            <person name="Thomson T."/>
            <person name="Thoulutsang Y."/>
            <person name="Thoulutsang D."/>
            <person name="Topham K."/>
            <person name="Topping I."/>
            <person name="Tsamla T."/>
            <person name="Vassiliev H."/>
            <person name="Vo A."/>
            <person name="Wangchuk T."/>
            <person name="Wangdi T."/>
            <person name="Weiand M."/>
            <person name="Wilkinson J."/>
            <person name="Wilson A."/>
            <person name="Yadav S."/>
            <person name="Young G."/>
            <person name="Yu Q."/>
            <person name="Zembek L."/>
            <person name="Zhong D."/>
            <person name="Zimmer A."/>
            <person name="Zwirko Z."/>
            <person name="Jaffe D.B."/>
            <person name="Alvarez P."/>
            <person name="Brockman W."/>
            <person name="Butler J."/>
            <person name="Chin C."/>
            <person name="Gnerre S."/>
            <person name="Grabherr M."/>
            <person name="Kleber M."/>
            <person name="Mauceli E."/>
            <person name="MacCallum I."/>
        </authorList>
    </citation>
    <scope>NUCLEOTIDE SEQUENCE [LARGE SCALE GENOMIC DNA]</scope>
    <source>
        <strain evidence="3">white501</strain>
    </source>
</reference>
<dbReference type="Proteomes" id="UP000000304">
    <property type="component" value="Chromosome X"/>
</dbReference>
<dbReference type="EMBL" id="CM000366">
    <property type="protein sequence ID" value="EDX17098.1"/>
    <property type="molecule type" value="Genomic_DNA"/>
</dbReference>
<organism evidence="2 3">
    <name type="scientific">Drosophila simulans</name>
    <name type="common">Fruit fly</name>
    <dbReference type="NCBI Taxonomy" id="7240"/>
    <lineage>
        <taxon>Eukaryota</taxon>
        <taxon>Metazoa</taxon>
        <taxon>Ecdysozoa</taxon>
        <taxon>Arthropoda</taxon>
        <taxon>Hexapoda</taxon>
        <taxon>Insecta</taxon>
        <taxon>Pterygota</taxon>
        <taxon>Neoptera</taxon>
        <taxon>Endopterygota</taxon>
        <taxon>Diptera</taxon>
        <taxon>Brachycera</taxon>
        <taxon>Muscomorpha</taxon>
        <taxon>Ephydroidea</taxon>
        <taxon>Drosophilidae</taxon>
        <taxon>Drosophila</taxon>
        <taxon>Sophophora</taxon>
    </lineage>
</organism>
<dbReference type="Bgee" id="FBgn0196066">
    <property type="expression patterns" value="Expressed in adult organism and 2 other cell types or tissues"/>
</dbReference>
<keyword evidence="1" id="KW-0472">Membrane</keyword>
<keyword evidence="1" id="KW-1133">Transmembrane helix</keyword>
<evidence type="ECO:0000313" key="3">
    <source>
        <dbReference type="Proteomes" id="UP000000304"/>
    </source>
</evidence>
<dbReference type="OrthoDB" id="10011262at2759"/>
<dbReference type="GO" id="GO:0035236">
    <property type="term" value="F:proctolin receptor activity"/>
    <property type="evidence" value="ECO:0007669"/>
    <property type="project" value="EnsemblMetazoa"/>
</dbReference>
<dbReference type="STRING" id="7240.B4R4Q1"/>
<dbReference type="HOGENOM" id="CLU_2852106_0_0_1"/>
<sequence length="65" mass="6837">MTMSSTSTATSTATATLAEANATVGEMFSDADMAEVRHVVQRILVPCVFVIGLLGNSVSIYVLTR</sequence>
<dbReference type="GO" id="GO:0005886">
    <property type="term" value="C:plasma membrane"/>
    <property type="evidence" value="ECO:0007669"/>
    <property type="project" value="EnsemblMetazoa"/>
</dbReference>
<keyword evidence="1" id="KW-0812">Transmembrane</keyword>
<name>B4R4Q1_DROSI</name>